<name>A0ABY5MIY2_9HYPH</name>
<evidence type="ECO:0000313" key="1">
    <source>
        <dbReference type="EMBL" id="UUP16737.1"/>
    </source>
</evidence>
<gene>
    <name evidence="1" type="ORF">NTH_01184</name>
</gene>
<organism evidence="1 2">
    <name type="scientific">Nitratireductor thuwali</name>
    <dbReference type="NCBI Taxonomy" id="2267699"/>
    <lineage>
        <taxon>Bacteria</taxon>
        <taxon>Pseudomonadati</taxon>
        <taxon>Pseudomonadota</taxon>
        <taxon>Alphaproteobacteria</taxon>
        <taxon>Hyphomicrobiales</taxon>
        <taxon>Phyllobacteriaceae</taxon>
        <taxon>Nitratireductor</taxon>
    </lineage>
</organism>
<keyword evidence="2" id="KW-1185">Reference proteome</keyword>
<protein>
    <submittedName>
        <fullName evidence="1">Uncharacterized protein</fullName>
    </submittedName>
</protein>
<sequence>MTAPKKDIDRLARQSKADYLRRSSVTYLECCISLMLTHLTAEEVARILEQEAHFIRDLD</sequence>
<evidence type="ECO:0000313" key="2">
    <source>
        <dbReference type="Proteomes" id="UP001342418"/>
    </source>
</evidence>
<dbReference type="Proteomes" id="UP001342418">
    <property type="component" value="Chromosome"/>
</dbReference>
<proteinExistence type="predicted"/>
<dbReference type="RefSeq" id="WP_338529142.1">
    <property type="nucleotide sequence ID" value="NZ_CP030941.1"/>
</dbReference>
<reference evidence="1 2" key="1">
    <citation type="submission" date="2018-07" db="EMBL/GenBank/DDBJ databases">
        <title>Genome sequence of Nitratireductor thuwali#1536.</title>
        <authorList>
            <person name="Michoud G."/>
            <person name="Merlino G."/>
            <person name="Sefrji F.O."/>
            <person name="Daffonchio D."/>
        </authorList>
    </citation>
    <scope>NUCLEOTIDE SEQUENCE [LARGE SCALE GENOMIC DNA]</scope>
    <source>
        <strain evidence="2">Nit1536</strain>
    </source>
</reference>
<dbReference type="EMBL" id="CP030941">
    <property type="protein sequence ID" value="UUP16737.1"/>
    <property type="molecule type" value="Genomic_DNA"/>
</dbReference>
<accession>A0ABY5MIY2</accession>